<comment type="subcellular location">
    <subcellularLocation>
        <location evidence="1">Membrane</location>
        <topology evidence="1">Multi-pass membrane protein</topology>
    </subcellularLocation>
</comment>
<organism evidence="7 8">
    <name type="scientific">Euplotes crassus</name>
    <dbReference type="NCBI Taxonomy" id="5936"/>
    <lineage>
        <taxon>Eukaryota</taxon>
        <taxon>Sar</taxon>
        <taxon>Alveolata</taxon>
        <taxon>Ciliophora</taxon>
        <taxon>Intramacronucleata</taxon>
        <taxon>Spirotrichea</taxon>
        <taxon>Hypotrichia</taxon>
        <taxon>Euplotida</taxon>
        <taxon>Euplotidae</taxon>
        <taxon>Moneuplotes</taxon>
    </lineage>
</organism>
<keyword evidence="2 5" id="KW-0812">Transmembrane</keyword>
<comment type="caution">
    <text evidence="7">The sequence shown here is derived from an EMBL/GenBank/DDBJ whole genome shotgun (WGS) entry which is preliminary data.</text>
</comment>
<dbReference type="EMBL" id="CAMPGE010007477">
    <property type="protein sequence ID" value="CAI2366394.1"/>
    <property type="molecule type" value="Genomic_DNA"/>
</dbReference>
<feature type="transmembrane region" description="Helical" evidence="5">
    <location>
        <begin position="97"/>
        <end position="118"/>
    </location>
</feature>
<dbReference type="InterPro" id="IPR013057">
    <property type="entry name" value="AA_transpt_TM"/>
</dbReference>
<feature type="transmembrane region" description="Helical" evidence="5">
    <location>
        <begin position="67"/>
        <end position="85"/>
    </location>
</feature>
<keyword evidence="8" id="KW-1185">Reference proteome</keyword>
<feature type="transmembrane region" description="Helical" evidence="5">
    <location>
        <begin position="404"/>
        <end position="424"/>
    </location>
</feature>
<dbReference type="AlphaFoldDB" id="A0AAD1UJI0"/>
<evidence type="ECO:0000256" key="2">
    <source>
        <dbReference type="ARBA" id="ARBA00022692"/>
    </source>
</evidence>
<evidence type="ECO:0000256" key="1">
    <source>
        <dbReference type="ARBA" id="ARBA00004141"/>
    </source>
</evidence>
<feature type="transmembrane region" description="Helical" evidence="5">
    <location>
        <begin position="430"/>
        <end position="454"/>
    </location>
</feature>
<keyword evidence="3 5" id="KW-1133">Transmembrane helix</keyword>
<evidence type="ECO:0000256" key="5">
    <source>
        <dbReference type="SAM" id="Phobius"/>
    </source>
</evidence>
<dbReference type="PANTHER" id="PTHR22950">
    <property type="entry name" value="AMINO ACID TRANSPORTER"/>
    <property type="match status" value="1"/>
</dbReference>
<name>A0AAD1UJI0_EUPCR</name>
<dbReference type="GO" id="GO:0015179">
    <property type="term" value="F:L-amino acid transmembrane transporter activity"/>
    <property type="evidence" value="ECO:0007669"/>
    <property type="project" value="TreeGrafter"/>
</dbReference>
<dbReference type="Proteomes" id="UP001295684">
    <property type="component" value="Unassembled WGS sequence"/>
</dbReference>
<dbReference type="GO" id="GO:0016020">
    <property type="term" value="C:membrane"/>
    <property type="evidence" value="ECO:0007669"/>
    <property type="project" value="UniProtKB-SubCell"/>
</dbReference>
<feature type="domain" description="Amino acid transporter transmembrane" evidence="6">
    <location>
        <begin position="71"/>
        <end position="489"/>
    </location>
</feature>
<evidence type="ECO:0000259" key="6">
    <source>
        <dbReference type="Pfam" id="PF01490"/>
    </source>
</evidence>
<feature type="transmembrane region" description="Helical" evidence="5">
    <location>
        <begin position="214"/>
        <end position="233"/>
    </location>
</feature>
<feature type="transmembrane region" description="Helical" evidence="5">
    <location>
        <begin position="286"/>
        <end position="308"/>
    </location>
</feature>
<feature type="transmembrane region" description="Helical" evidence="5">
    <location>
        <begin position="139"/>
        <end position="160"/>
    </location>
</feature>
<feature type="transmembrane region" description="Helical" evidence="5">
    <location>
        <begin position="253"/>
        <end position="274"/>
    </location>
</feature>
<protein>
    <recommendedName>
        <fullName evidence="6">Amino acid transporter transmembrane domain-containing protein</fullName>
    </recommendedName>
</protein>
<sequence length="503" mass="56876">MDKNKSLITTADTKNESLRLLDTTMPSTVVQEYTFESGMRSHSNFISDSKTVNDDWKKSYIKVSKRSGFLVTLSIIGCMMGAQTYSLPYATLQTGLWMSIGINLYKCIIGIISCKILIECQLMSKWNLPAKIGYYCFGRSSIFVICSLIGIGGIFQSAAYFKVFSDVFSVLLCKIDNVSHTFWCSKFFGTLILFLILVGITLKKRFSDLKYPSLMHMAGIIFLIIFLTVQLGLGNGKGIPGHHIPTIHWDLGFLTSMPTFLLAYGCQTSFVPSMNTARNRDHGMKIAIGAFSSIFTIYTIIICIVLYLYGEDVKENFLLNIETSSDVFSILILCMFLITSTMHIPFVFFLGKDSTLTIVDELMRRSYSKEQDRRMTIRVLNPTITISPDTHTSTADNYLSMNPVHYYCITILLFVIVALCSLAIRSITFFLSIVGSNASTLVVYLLPPVLYIKCYHISQRKVDFEPNDYQPKSRVFLVVSWIFIVKGLIFLVLLNFVTFYTLL</sequence>
<feature type="transmembrane region" description="Helical" evidence="5">
    <location>
        <begin position="328"/>
        <end position="350"/>
    </location>
</feature>
<feature type="transmembrane region" description="Helical" evidence="5">
    <location>
        <begin position="180"/>
        <end position="202"/>
    </location>
</feature>
<feature type="transmembrane region" description="Helical" evidence="5">
    <location>
        <begin position="475"/>
        <end position="502"/>
    </location>
</feature>
<proteinExistence type="predicted"/>
<gene>
    <name evidence="7" type="ORF">ECRASSUSDP1_LOCUS7667</name>
</gene>
<evidence type="ECO:0000256" key="4">
    <source>
        <dbReference type="ARBA" id="ARBA00023136"/>
    </source>
</evidence>
<evidence type="ECO:0000313" key="8">
    <source>
        <dbReference type="Proteomes" id="UP001295684"/>
    </source>
</evidence>
<evidence type="ECO:0000256" key="3">
    <source>
        <dbReference type="ARBA" id="ARBA00022989"/>
    </source>
</evidence>
<reference evidence="7" key="1">
    <citation type="submission" date="2023-07" db="EMBL/GenBank/DDBJ databases">
        <authorList>
            <consortium name="AG Swart"/>
            <person name="Singh M."/>
            <person name="Singh A."/>
            <person name="Seah K."/>
            <person name="Emmerich C."/>
        </authorList>
    </citation>
    <scope>NUCLEOTIDE SEQUENCE</scope>
    <source>
        <strain evidence="7">DP1</strain>
    </source>
</reference>
<evidence type="ECO:0000313" key="7">
    <source>
        <dbReference type="EMBL" id="CAI2366394.1"/>
    </source>
</evidence>
<keyword evidence="4 5" id="KW-0472">Membrane</keyword>
<accession>A0AAD1UJI0</accession>
<dbReference type="Pfam" id="PF01490">
    <property type="entry name" value="Aa_trans"/>
    <property type="match status" value="1"/>
</dbReference>